<accession>A0ABS0Y768</accession>
<evidence type="ECO:0000313" key="3">
    <source>
        <dbReference type="Proteomes" id="UP000620670"/>
    </source>
</evidence>
<dbReference type="Proteomes" id="UP000620670">
    <property type="component" value="Unassembled WGS sequence"/>
</dbReference>
<reference evidence="3" key="1">
    <citation type="submission" date="2020-12" db="EMBL/GenBank/DDBJ databases">
        <title>Hymenobacter sp.</title>
        <authorList>
            <person name="Kim M.K."/>
        </authorList>
    </citation>
    <scope>NUCLEOTIDE SEQUENCE [LARGE SCALE GENOMIC DNA]</scope>
    <source>
        <strain evidence="3">BT325</strain>
    </source>
</reference>
<dbReference type="RefSeq" id="WP_199051429.1">
    <property type="nucleotide sequence ID" value="NZ_JAELXT010000040.1"/>
</dbReference>
<evidence type="ECO:0000256" key="1">
    <source>
        <dbReference type="SAM" id="Phobius"/>
    </source>
</evidence>
<keyword evidence="1" id="KW-0472">Membrane</keyword>
<keyword evidence="1" id="KW-1133">Transmembrane helix</keyword>
<dbReference type="EMBL" id="JAELXT010000040">
    <property type="protein sequence ID" value="MBJ6128157.1"/>
    <property type="molecule type" value="Genomic_DNA"/>
</dbReference>
<sequence>MIARPFGAFPEPADFLKVFTMRQTDVAVPPFAPVPAPTFTSAMIRFIASLGMLIGLSLLLASL</sequence>
<proteinExistence type="predicted"/>
<feature type="transmembrane region" description="Helical" evidence="1">
    <location>
        <begin position="42"/>
        <end position="61"/>
    </location>
</feature>
<protein>
    <submittedName>
        <fullName evidence="2">Uncharacterized protein</fullName>
    </submittedName>
</protein>
<gene>
    <name evidence="2" type="ORF">JAO75_22410</name>
</gene>
<evidence type="ECO:0000313" key="2">
    <source>
        <dbReference type="EMBL" id="MBJ6128157.1"/>
    </source>
</evidence>
<organism evidence="2 3">
    <name type="scientific">Microvirga splendida</name>
    <dbReference type="NCBI Taxonomy" id="2795727"/>
    <lineage>
        <taxon>Bacteria</taxon>
        <taxon>Pseudomonadati</taxon>
        <taxon>Pseudomonadota</taxon>
        <taxon>Alphaproteobacteria</taxon>
        <taxon>Hyphomicrobiales</taxon>
        <taxon>Methylobacteriaceae</taxon>
        <taxon>Microvirga</taxon>
    </lineage>
</organism>
<keyword evidence="3" id="KW-1185">Reference proteome</keyword>
<comment type="caution">
    <text evidence="2">The sequence shown here is derived from an EMBL/GenBank/DDBJ whole genome shotgun (WGS) entry which is preliminary data.</text>
</comment>
<name>A0ABS0Y768_9HYPH</name>
<keyword evidence="1" id="KW-0812">Transmembrane</keyword>